<evidence type="ECO:0000259" key="1">
    <source>
        <dbReference type="Pfam" id="PF00557"/>
    </source>
</evidence>
<gene>
    <name evidence="2" type="ORF">NQU54_05015</name>
</gene>
<dbReference type="InterPro" id="IPR050659">
    <property type="entry name" value="Peptidase_M24B"/>
</dbReference>
<dbReference type="RefSeq" id="WP_257629947.1">
    <property type="nucleotide sequence ID" value="NZ_JANIIC010000004.1"/>
</dbReference>
<proteinExistence type="predicted"/>
<dbReference type="InterPro" id="IPR000994">
    <property type="entry name" value="Pept_M24"/>
</dbReference>
<reference evidence="2" key="1">
    <citation type="submission" date="2022-06" db="EMBL/GenBank/DDBJ databases">
        <title>WGS of actinobacteria.</title>
        <authorList>
            <person name="Thawai C."/>
        </authorList>
    </citation>
    <scope>NUCLEOTIDE SEQUENCE</scope>
    <source>
        <strain evidence="2">DSM 42010</strain>
    </source>
</reference>
<evidence type="ECO:0000313" key="2">
    <source>
        <dbReference type="EMBL" id="MCQ8828457.1"/>
    </source>
</evidence>
<keyword evidence="3" id="KW-1185">Reference proteome</keyword>
<evidence type="ECO:0000313" key="3">
    <source>
        <dbReference type="Proteomes" id="UP001142400"/>
    </source>
</evidence>
<comment type="caution">
    <text evidence="2">The sequence shown here is derived from an EMBL/GenBank/DDBJ whole genome shotgun (WGS) entry which is preliminary data.</text>
</comment>
<dbReference type="InterPro" id="IPR036005">
    <property type="entry name" value="Creatinase/aminopeptidase-like"/>
</dbReference>
<dbReference type="SUPFAM" id="SSF55920">
    <property type="entry name" value="Creatinase/aminopeptidase"/>
    <property type="match status" value="1"/>
</dbReference>
<sequence>MATAATRQAGAGLDRLRGQLDKAGFTALLLTSPGGRRYVLGAAPVHADATAVLLTTDGTVATAVGDLSAAVDAVLRAAGVADGVVGAEADLPWEVFGQAGGSGVRLRPAADLVFAELACCQPDELPAFAAAAEVTAVGYTAVMDHLHVGMDVRELSGNVDRSIRRAGGLLGWYDPYGAAGAAGSDLVTVRGHDPGTARLTATTPLRYVLHPLLNGVAGYAAATAVLSRADGPLRTAGDTCAAATAALLAALRPGAPLREGCAAFERETGEHPAACRIVGLRGGGASPPLPPDSAVIAEPGMVLGVRTEVPVPGRGAVELAETVVVTASGAEPRAGTPLRLVELY</sequence>
<protein>
    <submittedName>
        <fullName evidence="2">M24 family metallopeptidase</fullName>
    </submittedName>
</protein>
<dbReference type="AlphaFoldDB" id="A0A9X2LRT8"/>
<organism evidence="2 3">
    <name type="scientific">Streptomyces malaysiensis subsp. samsunensis</name>
    <dbReference type="NCBI Taxonomy" id="459658"/>
    <lineage>
        <taxon>Bacteria</taxon>
        <taxon>Bacillati</taxon>
        <taxon>Actinomycetota</taxon>
        <taxon>Actinomycetes</taxon>
        <taxon>Kitasatosporales</taxon>
        <taxon>Streptomycetaceae</taxon>
        <taxon>Streptomyces</taxon>
        <taxon>Streptomyces violaceusniger group</taxon>
    </lineage>
</organism>
<dbReference type="PANTHER" id="PTHR46112">
    <property type="entry name" value="AMINOPEPTIDASE"/>
    <property type="match status" value="1"/>
</dbReference>
<dbReference type="Pfam" id="PF00557">
    <property type="entry name" value="Peptidase_M24"/>
    <property type="match status" value="1"/>
</dbReference>
<dbReference type="Gene3D" id="3.90.230.10">
    <property type="entry name" value="Creatinase/methionine aminopeptidase superfamily"/>
    <property type="match status" value="1"/>
</dbReference>
<dbReference type="PANTHER" id="PTHR46112:SF3">
    <property type="entry name" value="AMINOPEPTIDASE YPDF"/>
    <property type="match status" value="1"/>
</dbReference>
<dbReference type="Proteomes" id="UP001142400">
    <property type="component" value="Unassembled WGS sequence"/>
</dbReference>
<accession>A0A9X2LRT8</accession>
<name>A0A9X2LRT8_STRMQ</name>
<dbReference type="EMBL" id="JANIIC010000004">
    <property type="protein sequence ID" value="MCQ8828457.1"/>
    <property type="molecule type" value="Genomic_DNA"/>
</dbReference>
<feature type="domain" description="Peptidase M24" evidence="1">
    <location>
        <begin position="129"/>
        <end position="327"/>
    </location>
</feature>